<dbReference type="EMBL" id="CABPSA010000001">
    <property type="protein sequence ID" value="VVD62815.1"/>
    <property type="molecule type" value="Genomic_DNA"/>
</dbReference>
<proteinExistence type="predicted"/>
<dbReference type="Gene3D" id="3.40.50.300">
    <property type="entry name" value="P-loop containing nucleotide triphosphate hydrolases"/>
    <property type="match status" value="1"/>
</dbReference>
<dbReference type="SUPFAM" id="SSF52540">
    <property type="entry name" value="P-loop containing nucleoside triphosphate hydrolases"/>
    <property type="match status" value="1"/>
</dbReference>
<dbReference type="InterPro" id="IPR027417">
    <property type="entry name" value="P-loop_NTPase"/>
</dbReference>
<gene>
    <name evidence="1" type="ORF">PCO31010_00197</name>
</gene>
<sequence>MHLKRFKNIVVLTVGRSLTEFIRTGIAVKQVLEIDHVSTHRQWSIDLIRQSRPHRLAEATEGDFRQSSRRCAEILSEVAAELGPERYQAILVDEVQDLGSEELDFMRKITPRLILAGDGNQQLQAGKGIASALDLGLQQFDLPFHYRIGQAICTVADRIRPPIPPAKSLLATCKYDEDVLPSSAKLFPCGSIDEQLEKLVTAIKRQLKAYPNELIGVLMPFNSDVQRVKERLSDCEFGSVVGYHESGGTGTVPSPRTSEYA</sequence>
<reference evidence="1 2" key="1">
    <citation type="submission" date="2019-08" db="EMBL/GenBank/DDBJ databases">
        <authorList>
            <person name="Peeters C."/>
        </authorList>
    </citation>
    <scope>NUCLEOTIDE SEQUENCE [LARGE SCALE GENOMIC DNA]</scope>
    <source>
        <strain evidence="1 2">LMG 31010</strain>
    </source>
</reference>
<dbReference type="AlphaFoldDB" id="A0A5E4RI67"/>
<organism evidence="1 2">
    <name type="scientific">Pandoraea commovens</name>
    <dbReference type="NCBI Taxonomy" id="2508289"/>
    <lineage>
        <taxon>Bacteria</taxon>
        <taxon>Pseudomonadati</taxon>
        <taxon>Pseudomonadota</taxon>
        <taxon>Betaproteobacteria</taxon>
        <taxon>Burkholderiales</taxon>
        <taxon>Burkholderiaceae</taxon>
        <taxon>Pandoraea</taxon>
    </lineage>
</organism>
<dbReference type="Proteomes" id="UP000343335">
    <property type="component" value="Unassembled WGS sequence"/>
</dbReference>
<evidence type="ECO:0000313" key="1">
    <source>
        <dbReference type="EMBL" id="VVD62815.1"/>
    </source>
</evidence>
<evidence type="ECO:0000313" key="2">
    <source>
        <dbReference type="Proteomes" id="UP000343335"/>
    </source>
</evidence>
<name>A0A5E4RI67_9BURK</name>
<evidence type="ECO:0008006" key="3">
    <source>
        <dbReference type="Google" id="ProtNLM"/>
    </source>
</evidence>
<accession>A0A5E4RI67</accession>
<protein>
    <recommendedName>
        <fullName evidence="3">DNA helicase</fullName>
    </recommendedName>
</protein>